<sequence length="139" mass="14439">MIEKLRMRERGVSVICFRAPAMAGNPACVTREIGQNPPKSKPFRAWPPRLLDPRAADLDHFLPARPVSQDAGAGRRGVQGRQGQQAVAAQLLLQPRMGAGAAQQVLGAGGEIGRQAGGAGQDVPALQVEVADAEASAAG</sequence>
<accession>A0ABV7C0X4</accession>
<keyword evidence="2" id="KW-1185">Reference proteome</keyword>
<organism evidence="1 2">
    <name type="scientific">Falsiroseomonas tokyonensis</name>
    <dbReference type="NCBI Taxonomy" id="430521"/>
    <lineage>
        <taxon>Bacteria</taxon>
        <taxon>Pseudomonadati</taxon>
        <taxon>Pseudomonadota</taxon>
        <taxon>Alphaproteobacteria</taxon>
        <taxon>Acetobacterales</taxon>
        <taxon>Roseomonadaceae</taxon>
        <taxon>Falsiroseomonas</taxon>
    </lineage>
</organism>
<dbReference type="EMBL" id="JBHRSB010000009">
    <property type="protein sequence ID" value="MFC3003004.1"/>
    <property type="molecule type" value="Genomic_DNA"/>
</dbReference>
<protein>
    <submittedName>
        <fullName evidence="1">Uncharacterized protein</fullName>
    </submittedName>
</protein>
<proteinExistence type="predicted"/>
<gene>
    <name evidence="1" type="ORF">ACFOD3_24130</name>
</gene>
<evidence type="ECO:0000313" key="2">
    <source>
        <dbReference type="Proteomes" id="UP001595420"/>
    </source>
</evidence>
<reference evidence="2" key="1">
    <citation type="journal article" date="2019" name="Int. J. Syst. Evol. Microbiol.">
        <title>The Global Catalogue of Microorganisms (GCM) 10K type strain sequencing project: providing services to taxonomists for standard genome sequencing and annotation.</title>
        <authorList>
            <consortium name="The Broad Institute Genomics Platform"/>
            <consortium name="The Broad Institute Genome Sequencing Center for Infectious Disease"/>
            <person name="Wu L."/>
            <person name="Ma J."/>
        </authorList>
    </citation>
    <scope>NUCLEOTIDE SEQUENCE [LARGE SCALE GENOMIC DNA]</scope>
    <source>
        <strain evidence="2">CGMCC 1.16855</strain>
    </source>
</reference>
<dbReference type="Proteomes" id="UP001595420">
    <property type="component" value="Unassembled WGS sequence"/>
</dbReference>
<evidence type="ECO:0000313" key="1">
    <source>
        <dbReference type="EMBL" id="MFC3003004.1"/>
    </source>
</evidence>
<name>A0ABV7C0X4_9PROT</name>
<comment type="caution">
    <text evidence="1">The sequence shown here is derived from an EMBL/GenBank/DDBJ whole genome shotgun (WGS) entry which is preliminary data.</text>
</comment>
<dbReference type="RefSeq" id="WP_246603222.1">
    <property type="nucleotide sequence ID" value="NZ_JAFNJS010000009.1"/>
</dbReference>